<dbReference type="InterPro" id="IPR003691">
    <property type="entry name" value="FluC"/>
</dbReference>
<dbReference type="Pfam" id="PF02537">
    <property type="entry name" value="CRCB"/>
    <property type="match status" value="1"/>
</dbReference>
<keyword evidence="10" id="KW-0915">Sodium</keyword>
<evidence type="ECO:0000256" key="5">
    <source>
        <dbReference type="ARBA" id="ARBA00023136"/>
    </source>
</evidence>
<dbReference type="EMBL" id="RJKE01000001">
    <property type="protein sequence ID" value="ROO87689.1"/>
    <property type="molecule type" value="Genomic_DNA"/>
</dbReference>
<reference evidence="11 12" key="1">
    <citation type="submission" date="2018-11" db="EMBL/GenBank/DDBJ databases">
        <title>Sequencing the genomes of 1000 actinobacteria strains.</title>
        <authorList>
            <person name="Klenk H.-P."/>
        </authorList>
    </citation>
    <scope>NUCLEOTIDE SEQUENCE [LARGE SCALE GENOMIC DNA]</scope>
    <source>
        <strain evidence="11 12">DSM 44254</strain>
    </source>
</reference>
<dbReference type="GO" id="GO:0046872">
    <property type="term" value="F:metal ion binding"/>
    <property type="evidence" value="ECO:0007669"/>
    <property type="project" value="UniProtKB-KW"/>
</dbReference>
<comment type="similarity">
    <text evidence="7 10">Belongs to the fluoride channel Fluc/FEX (TC 1.A.43) family.</text>
</comment>
<feature type="transmembrane region" description="Helical" evidence="10">
    <location>
        <begin position="74"/>
        <end position="96"/>
    </location>
</feature>
<keyword evidence="4 10" id="KW-1133">Transmembrane helix</keyword>
<comment type="caution">
    <text evidence="11">The sequence shown here is derived from an EMBL/GenBank/DDBJ whole genome shotgun (WGS) entry which is preliminary data.</text>
</comment>
<dbReference type="GO" id="GO:0005886">
    <property type="term" value="C:plasma membrane"/>
    <property type="evidence" value="ECO:0007669"/>
    <property type="project" value="UniProtKB-SubCell"/>
</dbReference>
<feature type="binding site" evidence="10">
    <location>
        <position position="87"/>
    </location>
    <ligand>
        <name>Na(+)</name>
        <dbReference type="ChEBI" id="CHEBI:29101"/>
        <note>structural</note>
    </ligand>
</feature>
<name>A0A3N1D2D1_9ACTN</name>
<evidence type="ECO:0000256" key="10">
    <source>
        <dbReference type="HAMAP-Rule" id="MF_00454"/>
    </source>
</evidence>
<dbReference type="HAMAP" id="MF_00454">
    <property type="entry name" value="FluC"/>
    <property type="match status" value="1"/>
</dbReference>
<keyword evidence="2 10" id="KW-1003">Cell membrane</keyword>
<evidence type="ECO:0000256" key="3">
    <source>
        <dbReference type="ARBA" id="ARBA00022692"/>
    </source>
</evidence>
<comment type="subcellular location">
    <subcellularLocation>
        <location evidence="1 10">Cell membrane</location>
        <topology evidence="1 10">Multi-pass membrane protein</topology>
    </subcellularLocation>
</comment>
<feature type="transmembrane region" description="Helical" evidence="10">
    <location>
        <begin position="108"/>
        <end position="129"/>
    </location>
</feature>
<comment type="function">
    <text evidence="9 10">Fluoride-specific ion channel. Important for reducing fluoride concentration in the cell, thus reducing its toxicity.</text>
</comment>
<keyword evidence="10" id="KW-0813">Transport</keyword>
<proteinExistence type="inferred from homology"/>
<evidence type="ECO:0000256" key="2">
    <source>
        <dbReference type="ARBA" id="ARBA00022475"/>
    </source>
</evidence>
<evidence type="ECO:0000256" key="9">
    <source>
        <dbReference type="ARBA" id="ARBA00049940"/>
    </source>
</evidence>
<feature type="transmembrane region" description="Helical" evidence="10">
    <location>
        <begin position="42"/>
        <end position="62"/>
    </location>
</feature>
<dbReference type="Proteomes" id="UP000272400">
    <property type="component" value="Unassembled WGS sequence"/>
</dbReference>
<dbReference type="GO" id="GO:0062054">
    <property type="term" value="F:fluoride channel activity"/>
    <property type="evidence" value="ECO:0007669"/>
    <property type="project" value="UniProtKB-UniRule"/>
</dbReference>
<comment type="activity regulation">
    <text evidence="10">Na(+) is not transported, but it plays an essential structural role and its presence is essential for fluoride channel function.</text>
</comment>
<keyword evidence="3 10" id="KW-0812">Transmembrane</keyword>
<evidence type="ECO:0000313" key="12">
    <source>
        <dbReference type="Proteomes" id="UP000272400"/>
    </source>
</evidence>
<evidence type="ECO:0000256" key="6">
    <source>
        <dbReference type="ARBA" id="ARBA00023303"/>
    </source>
</evidence>
<dbReference type="RefSeq" id="WP_123670692.1">
    <property type="nucleotide sequence ID" value="NZ_RJKE01000001.1"/>
</dbReference>
<keyword evidence="6 10" id="KW-0407">Ion channel</keyword>
<keyword evidence="5 10" id="KW-0472">Membrane</keyword>
<keyword evidence="10" id="KW-0406">Ion transport</keyword>
<evidence type="ECO:0000256" key="1">
    <source>
        <dbReference type="ARBA" id="ARBA00004651"/>
    </source>
</evidence>
<accession>A0A3N1D2D1</accession>
<dbReference type="AlphaFoldDB" id="A0A3N1D2D1"/>
<sequence>MGVPVWVRPRLVGLVAVGGALGTGVREVVGLRLPSGVAWPWSLLFVNVTGAFGLALLTALLAGRGAETPRRRDVRLAVGTGAFGAYTTYGSLAAQLDLMVRAGRPGPALAFALLSLAGGLFAGAVGFALARSGRSVPASCARPDHGEPL</sequence>
<evidence type="ECO:0000256" key="8">
    <source>
        <dbReference type="ARBA" id="ARBA00035585"/>
    </source>
</evidence>
<protein>
    <recommendedName>
        <fullName evidence="10">Fluoride-specific ion channel FluC</fullName>
    </recommendedName>
</protein>
<dbReference type="GO" id="GO:0140114">
    <property type="term" value="P:cellular detoxification of fluoride"/>
    <property type="evidence" value="ECO:0007669"/>
    <property type="project" value="UniProtKB-UniRule"/>
</dbReference>
<organism evidence="11 12">
    <name type="scientific">Actinocorallia herbida</name>
    <dbReference type="NCBI Taxonomy" id="58109"/>
    <lineage>
        <taxon>Bacteria</taxon>
        <taxon>Bacillati</taxon>
        <taxon>Actinomycetota</taxon>
        <taxon>Actinomycetes</taxon>
        <taxon>Streptosporangiales</taxon>
        <taxon>Thermomonosporaceae</taxon>
        <taxon>Actinocorallia</taxon>
    </lineage>
</organism>
<keyword evidence="10" id="KW-0479">Metal-binding</keyword>
<keyword evidence="12" id="KW-1185">Reference proteome</keyword>
<feature type="binding site" evidence="10">
    <location>
        <position position="84"/>
    </location>
    <ligand>
        <name>Na(+)</name>
        <dbReference type="ChEBI" id="CHEBI:29101"/>
        <note>structural</note>
    </ligand>
</feature>
<gene>
    <name evidence="10" type="primary">fluC</name>
    <name evidence="10" type="synonym">crcB</name>
    <name evidence="11" type="ORF">EDD29_5317</name>
</gene>
<evidence type="ECO:0000256" key="7">
    <source>
        <dbReference type="ARBA" id="ARBA00035120"/>
    </source>
</evidence>
<evidence type="ECO:0000256" key="4">
    <source>
        <dbReference type="ARBA" id="ARBA00022989"/>
    </source>
</evidence>
<evidence type="ECO:0000313" key="11">
    <source>
        <dbReference type="EMBL" id="ROO87689.1"/>
    </source>
</evidence>
<comment type="catalytic activity">
    <reaction evidence="8">
        <text>fluoride(in) = fluoride(out)</text>
        <dbReference type="Rhea" id="RHEA:76159"/>
        <dbReference type="ChEBI" id="CHEBI:17051"/>
    </reaction>
    <physiologicalReaction direction="left-to-right" evidence="8">
        <dbReference type="Rhea" id="RHEA:76160"/>
    </physiologicalReaction>
</comment>